<feature type="transmembrane region" description="Helical" evidence="8">
    <location>
        <begin position="32"/>
        <end position="58"/>
    </location>
</feature>
<dbReference type="RefSeq" id="WP_015335093.1">
    <property type="nucleotide sequence ID" value="NC_020055.1"/>
</dbReference>
<feature type="transmembrane region" description="Helical" evidence="8">
    <location>
        <begin position="189"/>
        <end position="207"/>
    </location>
</feature>
<keyword evidence="4 8" id="KW-1003">Cell membrane</keyword>
<dbReference type="EMBL" id="FO203522">
    <property type="protein sequence ID" value="CCO22483.1"/>
    <property type="molecule type" value="Genomic_DNA"/>
</dbReference>
<dbReference type="PATRIC" id="fig|1121451.3.peg.464"/>
<dbReference type="InterPro" id="IPR052017">
    <property type="entry name" value="TSUP"/>
</dbReference>
<dbReference type="GO" id="GO:0005886">
    <property type="term" value="C:plasma membrane"/>
    <property type="evidence" value="ECO:0007669"/>
    <property type="project" value="UniProtKB-SubCell"/>
</dbReference>
<dbReference type="InterPro" id="IPR002781">
    <property type="entry name" value="TM_pro_TauE-like"/>
</dbReference>
<protein>
    <recommendedName>
        <fullName evidence="8">Probable membrane transporter protein</fullName>
    </recommendedName>
</protein>
<keyword evidence="7 8" id="KW-0472">Membrane</keyword>
<evidence type="ECO:0000256" key="7">
    <source>
        <dbReference type="ARBA" id="ARBA00023136"/>
    </source>
</evidence>
<evidence type="ECO:0000313" key="9">
    <source>
        <dbReference type="EMBL" id="CCO22483.1"/>
    </source>
</evidence>
<keyword evidence="6 8" id="KW-1133">Transmembrane helix</keyword>
<feature type="transmembrane region" description="Helical" evidence="8">
    <location>
        <begin position="125"/>
        <end position="143"/>
    </location>
</feature>
<evidence type="ECO:0000256" key="1">
    <source>
        <dbReference type="ARBA" id="ARBA00004651"/>
    </source>
</evidence>
<feature type="transmembrane region" description="Helical" evidence="8">
    <location>
        <begin position="70"/>
        <end position="89"/>
    </location>
</feature>
<dbReference type="HOGENOM" id="CLU_054750_5_2_7"/>
<proteinExistence type="inferred from homology"/>
<evidence type="ECO:0000256" key="5">
    <source>
        <dbReference type="ARBA" id="ARBA00022692"/>
    </source>
</evidence>
<reference evidence="9 10" key="1">
    <citation type="submission" date="2012-10" db="EMBL/GenBank/DDBJ databases">
        <authorList>
            <person name="Genoscope - CEA"/>
        </authorList>
    </citation>
    <scope>NUCLEOTIDE SEQUENCE [LARGE SCALE GENOMIC DNA]</scope>
    <source>
        <strain evidence="10">AM13 / DSM 14728</strain>
    </source>
</reference>
<dbReference type="STRING" id="1121451.DESAM_20192"/>
<keyword evidence="10" id="KW-1185">Reference proteome</keyword>
<dbReference type="PANTHER" id="PTHR30269">
    <property type="entry name" value="TRANSMEMBRANE PROTEIN YFCA"/>
    <property type="match status" value="1"/>
</dbReference>
<dbReference type="PANTHER" id="PTHR30269:SF37">
    <property type="entry name" value="MEMBRANE TRANSPORTER PROTEIN"/>
    <property type="match status" value="1"/>
</dbReference>
<dbReference type="KEGG" id="dhy:DESAM_20192"/>
<evidence type="ECO:0000313" key="10">
    <source>
        <dbReference type="Proteomes" id="UP000010808"/>
    </source>
</evidence>
<gene>
    <name evidence="9" type="ORF">DESAM_20192</name>
</gene>
<comment type="subcellular location">
    <subcellularLocation>
        <location evidence="1 8">Cell membrane</location>
        <topology evidence="1 8">Multi-pass membrane protein</topology>
    </subcellularLocation>
</comment>
<evidence type="ECO:0000256" key="8">
    <source>
        <dbReference type="RuleBase" id="RU363041"/>
    </source>
</evidence>
<dbReference type="eggNOG" id="COG0730">
    <property type="taxonomic scope" value="Bacteria"/>
</dbReference>
<dbReference type="AlphaFoldDB" id="L0R6Y9"/>
<name>L0R6Y9_9BACT</name>
<dbReference type="Pfam" id="PF01925">
    <property type="entry name" value="TauE"/>
    <property type="match status" value="1"/>
</dbReference>
<evidence type="ECO:0000256" key="2">
    <source>
        <dbReference type="ARBA" id="ARBA00009142"/>
    </source>
</evidence>
<evidence type="ECO:0000256" key="6">
    <source>
        <dbReference type="ARBA" id="ARBA00022989"/>
    </source>
</evidence>
<evidence type="ECO:0000256" key="3">
    <source>
        <dbReference type="ARBA" id="ARBA00022448"/>
    </source>
</evidence>
<accession>L0R6Y9</accession>
<keyword evidence="5 8" id="KW-0812">Transmembrane</keyword>
<organism evidence="9 10">
    <name type="scientific">Maridesulfovibrio hydrothermalis AM13 = DSM 14728</name>
    <dbReference type="NCBI Taxonomy" id="1121451"/>
    <lineage>
        <taxon>Bacteria</taxon>
        <taxon>Pseudomonadati</taxon>
        <taxon>Thermodesulfobacteriota</taxon>
        <taxon>Desulfovibrionia</taxon>
        <taxon>Desulfovibrionales</taxon>
        <taxon>Desulfovibrionaceae</taxon>
        <taxon>Maridesulfovibrio</taxon>
    </lineage>
</organism>
<sequence>MYPFLLVPLIFLSAGMLQGLTGFGCALIAMPLLSYIIDIKIAVPVCTLCGVFINLNMAHKLRANIDRKKIMPLIIGSVPGSIFGTIALKEINSDYIRLFLGVLIAGFSTYSLLTKPAKYNISSKWGYFSGFLTGAISASVSAGGPPTIIYSSLSGWSKDDFKATLASFFLVAGVMAAIGHLISGLTTVYAFQLFMASLLPIVLGIYLGTKLSSKVSEELYKRIVMILLVFMGIMLIIQNV</sequence>
<dbReference type="Proteomes" id="UP000010808">
    <property type="component" value="Chromosome"/>
</dbReference>
<keyword evidence="3" id="KW-0813">Transport</keyword>
<feature type="transmembrane region" description="Helical" evidence="8">
    <location>
        <begin position="219"/>
        <end position="237"/>
    </location>
</feature>
<feature type="transmembrane region" description="Helical" evidence="8">
    <location>
        <begin position="95"/>
        <end position="113"/>
    </location>
</feature>
<comment type="similarity">
    <text evidence="2 8">Belongs to the 4-toluene sulfonate uptake permease (TSUP) (TC 2.A.102) family.</text>
</comment>
<dbReference type="OrthoDB" id="7843147at2"/>
<evidence type="ECO:0000256" key="4">
    <source>
        <dbReference type="ARBA" id="ARBA00022475"/>
    </source>
</evidence>
<feature type="transmembrane region" description="Helical" evidence="8">
    <location>
        <begin position="163"/>
        <end position="182"/>
    </location>
</feature>